<feature type="domain" description="tRNA synthetases class I (E and Q) anti-codon binding" evidence="2">
    <location>
        <begin position="20"/>
        <end position="85"/>
    </location>
</feature>
<accession>A0A9W9XU63</accession>
<dbReference type="GO" id="GO:0017102">
    <property type="term" value="C:methionyl glutamyl tRNA synthetase complex"/>
    <property type="evidence" value="ECO:0007669"/>
    <property type="project" value="TreeGrafter"/>
</dbReference>
<keyword evidence="4" id="KW-1185">Reference proteome</keyword>
<evidence type="ECO:0000313" key="3">
    <source>
        <dbReference type="EMBL" id="KAJ5503427.1"/>
    </source>
</evidence>
<dbReference type="InterPro" id="IPR011035">
    <property type="entry name" value="Ribosomal_bL25/Gln-tRNA_synth"/>
</dbReference>
<name>A0A9W9XU63_9EURO</name>
<dbReference type="InterPro" id="IPR049437">
    <property type="entry name" value="tRNA-synt_1c_C2"/>
</dbReference>
<dbReference type="InterPro" id="IPR050132">
    <property type="entry name" value="Gln/Glu-tRNA_Ligase"/>
</dbReference>
<sequence>MAGEVKRTKKKVIGLSTEGQNPVPIELVNFDYLIMMDSLRDDDVLEDFLNFNTEFLVTGLADCNVSGVNTSDILQFDCKRFYRVDQAPAPGVPDVFFDIPTENQK</sequence>
<gene>
    <name evidence="3" type="ORF">N7463_006301</name>
</gene>
<dbReference type="GO" id="GO:0006424">
    <property type="term" value="P:glutamyl-tRNA aminoacylation"/>
    <property type="evidence" value="ECO:0007669"/>
    <property type="project" value="TreeGrafter"/>
</dbReference>
<evidence type="ECO:0000313" key="4">
    <source>
        <dbReference type="Proteomes" id="UP001149954"/>
    </source>
</evidence>
<dbReference type="AlphaFoldDB" id="A0A9W9XU63"/>
<organism evidence="3 4">
    <name type="scientific">Penicillium fimorum</name>
    <dbReference type="NCBI Taxonomy" id="1882269"/>
    <lineage>
        <taxon>Eukaryota</taxon>
        <taxon>Fungi</taxon>
        <taxon>Dikarya</taxon>
        <taxon>Ascomycota</taxon>
        <taxon>Pezizomycotina</taxon>
        <taxon>Eurotiomycetes</taxon>
        <taxon>Eurotiomycetidae</taxon>
        <taxon>Eurotiales</taxon>
        <taxon>Aspergillaceae</taxon>
        <taxon>Penicillium</taxon>
    </lineage>
</organism>
<evidence type="ECO:0000259" key="2">
    <source>
        <dbReference type="Pfam" id="PF20974"/>
    </source>
</evidence>
<dbReference type="OrthoDB" id="10250478at2759"/>
<reference evidence="3" key="1">
    <citation type="submission" date="2022-12" db="EMBL/GenBank/DDBJ databases">
        <authorList>
            <person name="Petersen C."/>
        </authorList>
    </citation>
    <scope>NUCLEOTIDE SEQUENCE</scope>
    <source>
        <strain evidence="3">IBT 29495</strain>
    </source>
</reference>
<dbReference type="GO" id="GO:0004818">
    <property type="term" value="F:glutamate-tRNA ligase activity"/>
    <property type="evidence" value="ECO:0007669"/>
    <property type="project" value="TreeGrafter"/>
</dbReference>
<evidence type="ECO:0000256" key="1">
    <source>
        <dbReference type="ARBA" id="ARBA00022917"/>
    </source>
</evidence>
<dbReference type="EMBL" id="JAPWDS010000003">
    <property type="protein sequence ID" value="KAJ5503427.1"/>
    <property type="molecule type" value="Genomic_DNA"/>
</dbReference>
<dbReference type="SUPFAM" id="SSF50715">
    <property type="entry name" value="Ribosomal protein L25-like"/>
    <property type="match status" value="1"/>
</dbReference>
<keyword evidence="1" id="KW-0648">Protein biosynthesis</keyword>
<dbReference type="Proteomes" id="UP001149954">
    <property type="component" value="Unassembled WGS sequence"/>
</dbReference>
<comment type="caution">
    <text evidence="3">The sequence shown here is derived from an EMBL/GenBank/DDBJ whole genome shotgun (WGS) entry which is preliminary data.</text>
</comment>
<dbReference type="Pfam" id="PF20974">
    <property type="entry name" value="tRNA-synt_1c_C2"/>
    <property type="match status" value="1"/>
</dbReference>
<dbReference type="PANTHER" id="PTHR43097:SF5">
    <property type="entry name" value="GLUTAMATE--TRNA LIGASE"/>
    <property type="match status" value="1"/>
</dbReference>
<reference evidence="3" key="2">
    <citation type="journal article" date="2023" name="IMA Fungus">
        <title>Comparative genomic study of the Penicillium genus elucidates a diverse pangenome and 15 lateral gene transfer events.</title>
        <authorList>
            <person name="Petersen C."/>
            <person name="Sorensen T."/>
            <person name="Nielsen M.R."/>
            <person name="Sondergaard T.E."/>
            <person name="Sorensen J.L."/>
            <person name="Fitzpatrick D.A."/>
            <person name="Frisvad J.C."/>
            <person name="Nielsen K.L."/>
        </authorList>
    </citation>
    <scope>NUCLEOTIDE SEQUENCE</scope>
    <source>
        <strain evidence="3">IBT 29495</strain>
    </source>
</reference>
<protein>
    <submittedName>
        <fullName evidence="3">Glutamyl/glutaminyl-tRNA synthetase class Ib</fullName>
    </submittedName>
</protein>
<dbReference type="GO" id="GO:0005829">
    <property type="term" value="C:cytosol"/>
    <property type="evidence" value="ECO:0007669"/>
    <property type="project" value="TreeGrafter"/>
</dbReference>
<dbReference type="PANTHER" id="PTHR43097">
    <property type="entry name" value="GLUTAMINE-TRNA LIGASE"/>
    <property type="match status" value="1"/>
</dbReference>
<proteinExistence type="predicted"/>